<organism evidence="1 2">
    <name type="scientific">Lysobacter arenosi</name>
    <dbReference type="NCBI Taxonomy" id="2795387"/>
    <lineage>
        <taxon>Bacteria</taxon>
        <taxon>Pseudomonadati</taxon>
        <taxon>Pseudomonadota</taxon>
        <taxon>Gammaproteobacteria</taxon>
        <taxon>Lysobacterales</taxon>
        <taxon>Lysobacteraceae</taxon>
        <taxon>Lysobacter</taxon>
    </lineage>
</organism>
<evidence type="ECO:0000313" key="1">
    <source>
        <dbReference type="EMBL" id="QSX75751.1"/>
    </source>
</evidence>
<protein>
    <submittedName>
        <fullName evidence="1">Uncharacterized protein</fullName>
    </submittedName>
</protein>
<accession>A0ABX7RE87</accession>
<dbReference type="Proteomes" id="UP000663400">
    <property type="component" value="Chromosome"/>
</dbReference>
<evidence type="ECO:0000313" key="2">
    <source>
        <dbReference type="Proteomes" id="UP000663400"/>
    </source>
</evidence>
<proteinExistence type="predicted"/>
<sequence length="83" mass="9337">MAFDQDPAEAVDRPQRRAQVVRDAVGERLQLLVGLAKLARAQRHARFQRAVERVHARLRAQALGDVLDLHQAGDVLADIARHR</sequence>
<keyword evidence="2" id="KW-1185">Reference proteome</keyword>
<name>A0ABX7RE87_9GAMM</name>
<dbReference type="EMBL" id="CP071517">
    <property type="protein sequence ID" value="QSX75751.1"/>
    <property type="molecule type" value="Genomic_DNA"/>
</dbReference>
<gene>
    <name evidence="1" type="ORF">HIV01_004295</name>
</gene>
<dbReference type="RefSeq" id="WP_207527085.1">
    <property type="nucleotide sequence ID" value="NZ_CP071517.1"/>
</dbReference>
<reference evidence="1 2" key="1">
    <citation type="submission" date="2021-02" db="EMBL/GenBank/DDBJ databases">
        <title>Lysobacter arenosi sp. nov., isolated from soil of gangwondo yeongwol, south Korea.</title>
        <authorList>
            <person name="Kim K.R."/>
            <person name="Kim K.H."/>
            <person name="Jeon C.O."/>
        </authorList>
    </citation>
    <scope>NUCLEOTIDE SEQUENCE [LARGE SCALE GENOMIC DNA]</scope>
    <source>
        <strain evidence="1 2">R7</strain>
    </source>
</reference>